<proteinExistence type="predicted"/>
<dbReference type="PANTHER" id="PTHR43280:SF28">
    <property type="entry name" value="HTH-TYPE TRANSCRIPTIONAL ACTIVATOR RHAS"/>
    <property type="match status" value="1"/>
</dbReference>
<dbReference type="PROSITE" id="PS01124">
    <property type="entry name" value="HTH_ARAC_FAMILY_2"/>
    <property type="match status" value="1"/>
</dbReference>
<organism evidence="5 6">
    <name type="scientific">Candidatus Vagococcus giribetii</name>
    <dbReference type="NCBI Taxonomy" id="2230876"/>
    <lineage>
        <taxon>Bacteria</taxon>
        <taxon>Bacillati</taxon>
        <taxon>Bacillota</taxon>
        <taxon>Bacilli</taxon>
        <taxon>Lactobacillales</taxon>
        <taxon>Enterococcaceae</taxon>
        <taxon>Vagococcus</taxon>
    </lineage>
</organism>
<dbReference type="Pfam" id="PF07883">
    <property type="entry name" value="Cupin_2"/>
    <property type="match status" value="1"/>
</dbReference>
<keyword evidence="3" id="KW-0804">Transcription</keyword>
<dbReference type="PANTHER" id="PTHR43280">
    <property type="entry name" value="ARAC-FAMILY TRANSCRIPTIONAL REGULATOR"/>
    <property type="match status" value="1"/>
</dbReference>
<dbReference type="InterPro" id="IPR018062">
    <property type="entry name" value="HTH_AraC-typ_CS"/>
</dbReference>
<dbReference type="SUPFAM" id="SSF46689">
    <property type="entry name" value="Homeodomain-like"/>
    <property type="match status" value="2"/>
</dbReference>
<dbReference type="EMBL" id="JAFLVX010000015">
    <property type="protein sequence ID" value="MBO0476412.1"/>
    <property type="molecule type" value="Genomic_DNA"/>
</dbReference>
<dbReference type="InterPro" id="IPR014710">
    <property type="entry name" value="RmlC-like_jellyroll"/>
</dbReference>
<evidence type="ECO:0000259" key="4">
    <source>
        <dbReference type="PROSITE" id="PS01124"/>
    </source>
</evidence>
<dbReference type="SMART" id="SM00342">
    <property type="entry name" value="HTH_ARAC"/>
    <property type="match status" value="1"/>
</dbReference>
<dbReference type="Proteomes" id="UP000664857">
    <property type="component" value="Unassembled WGS sequence"/>
</dbReference>
<dbReference type="Gene3D" id="1.10.10.60">
    <property type="entry name" value="Homeodomain-like"/>
    <property type="match status" value="2"/>
</dbReference>
<dbReference type="SUPFAM" id="SSF51215">
    <property type="entry name" value="Regulatory protein AraC"/>
    <property type="match status" value="1"/>
</dbReference>
<comment type="caution">
    <text evidence="5">The sequence shown here is derived from an EMBL/GenBank/DDBJ whole genome shotgun (WGS) entry which is preliminary data.</text>
</comment>
<dbReference type="RefSeq" id="WP_206965412.1">
    <property type="nucleotide sequence ID" value="NZ_JAFLVX010000015.1"/>
</dbReference>
<accession>A0ABS3HRN0</accession>
<evidence type="ECO:0000313" key="5">
    <source>
        <dbReference type="EMBL" id="MBO0476412.1"/>
    </source>
</evidence>
<evidence type="ECO:0000313" key="6">
    <source>
        <dbReference type="Proteomes" id="UP000664857"/>
    </source>
</evidence>
<dbReference type="Pfam" id="PF12833">
    <property type="entry name" value="HTH_18"/>
    <property type="match status" value="1"/>
</dbReference>
<keyword evidence="2" id="KW-0238">DNA-binding</keyword>
<reference evidence="5 6" key="1">
    <citation type="submission" date="2021-03" db="EMBL/GenBank/DDBJ databases">
        <title>Enterococcal diversity collection.</title>
        <authorList>
            <person name="Gilmore M.S."/>
            <person name="Schwartzman J."/>
            <person name="Van Tyne D."/>
            <person name="Martin M."/>
            <person name="Earl A.M."/>
            <person name="Manson A.L."/>
            <person name="Straub T."/>
            <person name="Salamzade R."/>
            <person name="Saavedra J."/>
            <person name="Lebreton F."/>
            <person name="Prichula J."/>
            <person name="Schaufler K."/>
            <person name="Gaca A."/>
            <person name="Sgardioli B."/>
            <person name="Wagenaar J."/>
            <person name="Strong T."/>
        </authorList>
    </citation>
    <scope>NUCLEOTIDE SEQUENCE [LARGE SCALE GENOMIC DNA]</scope>
    <source>
        <strain evidence="5 6">DIV0080</strain>
    </source>
</reference>
<keyword evidence="6" id="KW-1185">Reference proteome</keyword>
<dbReference type="InterPro" id="IPR009057">
    <property type="entry name" value="Homeodomain-like_sf"/>
</dbReference>
<sequence length="291" mass="34172">MSLYLEIPKWSEVFPLIIFENEGEIIVPPHWHKEIEIIYVTKGSVNIGYNDQIVQVHEGELFVFGSGEAHYFMASPGSNRLVYQFDLNLFRDKTFKEKSHLEIIKLFEKAENHSVYWPLETKEKVIAYLKESFTEMAEQQPGYEHVVIGNLLKLMALYYREIPQKPEMYQQVTFSEAVNNQETLERLNDVFMYIETHYNEVVTLEEVAAVIGFSPFYFSRFFKKNTGQTLMQFLTDYRINQAKYILSHEKIPMIEVAEKSGFNSVKTFHHVFKEQVGMSPLKYQKAIFGNI</sequence>
<dbReference type="Gene3D" id="2.60.120.10">
    <property type="entry name" value="Jelly Rolls"/>
    <property type="match status" value="1"/>
</dbReference>
<dbReference type="InterPro" id="IPR013096">
    <property type="entry name" value="Cupin_2"/>
</dbReference>
<dbReference type="PROSITE" id="PS00041">
    <property type="entry name" value="HTH_ARAC_FAMILY_1"/>
    <property type="match status" value="1"/>
</dbReference>
<dbReference type="InterPro" id="IPR037923">
    <property type="entry name" value="HTH-like"/>
</dbReference>
<keyword evidence="1" id="KW-0805">Transcription regulation</keyword>
<name>A0ABS3HRN0_9ENTE</name>
<evidence type="ECO:0000256" key="2">
    <source>
        <dbReference type="ARBA" id="ARBA00023125"/>
    </source>
</evidence>
<protein>
    <submittedName>
        <fullName evidence="5">Helix-turn-helix transcriptional regulator</fullName>
    </submittedName>
</protein>
<dbReference type="InterPro" id="IPR018060">
    <property type="entry name" value="HTH_AraC"/>
</dbReference>
<evidence type="ECO:0000256" key="1">
    <source>
        <dbReference type="ARBA" id="ARBA00023015"/>
    </source>
</evidence>
<feature type="domain" description="HTH araC/xylS-type" evidence="4">
    <location>
        <begin position="188"/>
        <end position="286"/>
    </location>
</feature>
<evidence type="ECO:0000256" key="3">
    <source>
        <dbReference type="ARBA" id="ARBA00023163"/>
    </source>
</evidence>
<gene>
    <name evidence="5" type="ORF">DOK76_04975</name>
</gene>